<feature type="domain" description="FAD-binding" evidence="2">
    <location>
        <begin position="43"/>
        <end position="382"/>
    </location>
</feature>
<sequence>MPPPLELDLFVDEERAAVDGYTPGPQGSLTAHATTGAAMDINVDVAIVGYGPGGAVLASLLGQRGHSVAVLEKFPTPYNLPRMSTLDGEIARLLQHTADPAEALRDSVPQTTVSMYGADGKLVLVGDWSETVCGHPRHLSLHQPNIEAAMYARVDACPSVQVHWGAPATGVEDLGDRVVVTATRAADGEQIRVNARYAVGMDGGSSFVRQAVGISMDVLHRHDDEWLLTDFDIIDPEVATPAMEGHLEVPRAYYWGPNGDRRCRIDMRLLPDDPAEVRTHEHALGFLQDKAGIGPQSVRITRQVAYRFRSEIADRMRVGNVFLGGDAAHLMAPAMGQGACSAMRDAVNLAWRLDLVLGGRASASVLDSYGPERLAHVTPLVHGSLMNWSLAVETDPGKAAARDAFLRSGAVPVPPMPTLTTGFLQGTAEGSPAPLAGSLSPQGRVRIGERSGLLDDLVGFGFQLVSRIPVAELLTPAHTDLLERLGVHVVVLGQDHVEDADGTYRTFLDDHGLVAYLSRPDFYLFGTAATAEDLPALIDALAAALT</sequence>
<dbReference type="NCBIfam" id="NF004829">
    <property type="entry name" value="PRK06183.1-3"/>
    <property type="match status" value="1"/>
</dbReference>
<evidence type="ECO:0000259" key="2">
    <source>
        <dbReference type="Pfam" id="PF01494"/>
    </source>
</evidence>
<dbReference type="PANTHER" id="PTHR43476:SF3">
    <property type="entry name" value="FAD-BINDING MONOOXYGENASE"/>
    <property type="match status" value="1"/>
</dbReference>
<dbReference type="Pfam" id="PF01494">
    <property type="entry name" value="FAD_binding_3"/>
    <property type="match status" value="1"/>
</dbReference>
<dbReference type="InterPro" id="IPR036188">
    <property type="entry name" value="FAD/NAD-bd_sf"/>
</dbReference>
<organism evidence="3 4">
    <name type="scientific">Streptomyces plumbiresistens</name>
    <dbReference type="NCBI Taxonomy" id="511811"/>
    <lineage>
        <taxon>Bacteria</taxon>
        <taxon>Bacillati</taxon>
        <taxon>Actinomycetota</taxon>
        <taxon>Actinomycetes</taxon>
        <taxon>Kitasatosporales</taxon>
        <taxon>Streptomycetaceae</taxon>
        <taxon>Streptomyces</taxon>
    </lineage>
</organism>
<dbReference type="SUPFAM" id="SSF51905">
    <property type="entry name" value="FAD/NAD(P)-binding domain"/>
    <property type="match status" value="1"/>
</dbReference>
<accession>A0ABP7SLT0</accession>
<name>A0ABP7SLT0_9ACTN</name>
<dbReference type="Gene3D" id="3.50.50.60">
    <property type="entry name" value="FAD/NAD(P)-binding domain"/>
    <property type="match status" value="1"/>
</dbReference>
<proteinExistence type="predicted"/>
<dbReference type="PANTHER" id="PTHR43476">
    <property type="entry name" value="3-(3-HYDROXY-PHENYL)PROPIONATE/3-HYDROXYCINNAMIC ACID HYDROXYLASE"/>
    <property type="match status" value="1"/>
</dbReference>
<keyword evidence="4" id="KW-1185">Reference proteome</keyword>
<reference evidence="4" key="1">
    <citation type="journal article" date="2019" name="Int. J. Syst. Evol. Microbiol.">
        <title>The Global Catalogue of Microorganisms (GCM) 10K type strain sequencing project: providing services to taxonomists for standard genome sequencing and annotation.</title>
        <authorList>
            <consortium name="The Broad Institute Genomics Platform"/>
            <consortium name="The Broad Institute Genome Sequencing Center for Infectious Disease"/>
            <person name="Wu L."/>
            <person name="Ma J."/>
        </authorList>
    </citation>
    <scope>NUCLEOTIDE SEQUENCE [LARGE SCALE GENOMIC DNA]</scope>
    <source>
        <strain evidence="4">JCM 16924</strain>
    </source>
</reference>
<dbReference type="Proteomes" id="UP001500456">
    <property type="component" value="Unassembled WGS sequence"/>
</dbReference>
<protein>
    <submittedName>
        <fullName evidence="3">Bifunctional 3-(3-hydroxy-phenyl)propionate/3-hydroxycinnamic acid hydroxylase</fullName>
    </submittedName>
</protein>
<dbReference type="InterPro" id="IPR002938">
    <property type="entry name" value="FAD-bd"/>
</dbReference>
<gene>
    <name evidence="3" type="ORF">GCM10022232_64410</name>
</gene>
<dbReference type="EMBL" id="BAAAZX010000021">
    <property type="protein sequence ID" value="GAA4013285.1"/>
    <property type="molecule type" value="Genomic_DNA"/>
</dbReference>
<evidence type="ECO:0000313" key="4">
    <source>
        <dbReference type="Proteomes" id="UP001500456"/>
    </source>
</evidence>
<keyword evidence="1" id="KW-0560">Oxidoreductase</keyword>
<dbReference type="PRINTS" id="PR00420">
    <property type="entry name" value="RNGMNOXGNASE"/>
</dbReference>
<dbReference type="InterPro" id="IPR050631">
    <property type="entry name" value="PheA/TfdB_FAD_monoxygenase"/>
</dbReference>
<evidence type="ECO:0000256" key="1">
    <source>
        <dbReference type="ARBA" id="ARBA00023002"/>
    </source>
</evidence>
<evidence type="ECO:0000313" key="3">
    <source>
        <dbReference type="EMBL" id="GAA4013285.1"/>
    </source>
</evidence>
<dbReference type="Gene3D" id="3.30.70.2450">
    <property type="match status" value="1"/>
</dbReference>
<comment type="caution">
    <text evidence="3">The sequence shown here is derived from an EMBL/GenBank/DDBJ whole genome shotgun (WGS) entry which is preliminary data.</text>
</comment>